<protein>
    <submittedName>
        <fullName evidence="1">Unannotated protein</fullName>
    </submittedName>
</protein>
<name>A0A6J7IHQ0_9ZZZZ</name>
<sequence length="208" mass="23828">MMVDPANINFAVLFDGSDAQNTLTARTASWLYTSAGWFSDSAFDDIDRHGDAPVADDDNDWYFFDELPRITWREGAGWRRQMARAFDDLAGDLAEGRAPLPRCTAEEFALYLIIRRCSDLLADDDDYFVQSVADLSRSSADANWDHLSKVFLYDHNFLRLYEVQPDRVKDPNVALDDLAGTGEILRPRNWYRTFGDVAPRTIGRPYRR</sequence>
<dbReference type="AlphaFoldDB" id="A0A6J7IHQ0"/>
<evidence type="ECO:0000313" key="1">
    <source>
        <dbReference type="EMBL" id="CAB4930315.1"/>
    </source>
</evidence>
<reference evidence="1" key="1">
    <citation type="submission" date="2020-05" db="EMBL/GenBank/DDBJ databases">
        <authorList>
            <person name="Chiriac C."/>
            <person name="Salcher M."/>
            <person name="Ghai R."/>
            <person name="Kavagutti S V."/>
        </authorList>
    </citation>
    <scope>NUCLEOTIDE SEQUENCE</scope>
</reference>
<organism evidence="1">
    <name type="scientific">freshwater metagenome</name>
    <dbReference type="NCBI Taxonomy" id="449393"/>
    <lineage>
        <taxon>unclassified sequences</taxon>
        <taxon>metagenomes</taxon>
        <taxon>ecological metagenomes</taxon>
    </lineage>
</organism>
<proteinExistence type="predicted"/>
<gene>
    <name evidence="1" type="ORF">UFOPK3472_04049</name>
</gene>
<dbReference type="EMBL" id="CAFBLX010000464">
    <property type="protein sequence ID" value="CAB4930315.1"/>
    <property type="molecule type" value="Genomic_DNA"/>
</dbReference>
<accession>A0A6J7IHQ0</accession>